<keyword evidence="2" id="KW-1185">Reference proteome</keyword>
<evidence type="ECO:0000313" key="1">
    <source>
        <dbReference type="EMBL" id="MFC4262956.1"/>
    </source>
</evidence>
<evidence type="ECO:0000313" key="2">
    <source>
        <dbReference type="Proteomes" id="UP001595907"/>
    </source>
</evidence>
<proteinExistence type="predicted"/>
<dbReference type="EMBL" id="JBHSCZ010000002">
    <property type="protein sequence ID" value="MFC4262956.1"/>
    <property type="molecule type" value="Genomic_DNA"/>
</dbReference>
<organism evidence="1 2">
    <name type="scientific">Ferruginibacter yonginensis</name>
    <dbReference type="NCBI Taxonomy" id="1310416"/>
    <lineage>
        <taxon>Bacteria</taxon>
        <taxon>Pseudomonadati</taxon>
        <taxon>Bacteroidota</taxon>
        <taxon>Chitinophagia</taxon>
        <taxon>Chitinophagales</taxon>
        <taxon>Chitinophagaceae</taxon>
        <taxon>Ferruginibacter</taxon>
    </lineage>
</organism>
<name>A0ABV8QRM8_9BACT</name>
<dbReference type="Proteomes" id="UP001595907">
    <property type="component" value="Unassembled WGS sequence"/>
</dbReference>
<dbReference type="RefSeq" id="WP_379708923.1">
    <property type="nucleotide sequence ID" value="NZ_JBHSCZ010000002.1"/>
</dbReference>
<reference evidence="2" key="1">
    <citation type="journal article" date="2019" name="Int. J. Syst. Evol. Microbiol.">
        <title>The Global Catalogue of Microorganisms (GCM) 10K type strain sequencing project: providing services to taxonomists for standard genome sequencing and annotation.</title>
        <authorList>
            <consortium name="The Broad Institute Genomics Platform"/>
            <consortium name="The Broad Institute Genome Sequencing Center for Infectious Disease"/>
            <person name="Wu L."/>
            <person name="Ma J."/>
        </authorList>
    </citation>
    <scope>NUCLEOTIDE SEQUENCE [LARGE SCALE GENOMIC DNA]</scope>
    <source>
        <strain evidence="2">CECT 8289</strain>
    </source>
</reference>
<accession>A0ABV8QRM8</accession>
<gene>
    <name evidence="1" type="ORF">ACFOWM_08715</name>
</gene>
<comment type="caution">
    <text evidence="1">The sequence shown here is derived from an EMBL/GenBank/DDBJ whole genome shotgun (WGS) entry which is preliminary data.</text>
</comment>
<sequence>MAKATVALIEALRTTAKNLSNGAYHSWGHHGACNCGNLVQSVTSFTKEEILRYAHTGVGEWTELAQEFCPVTNAPLTLIFKRLEEIGLTPTDIHHIEYLSDRAVLNQLPGGFRWLKRNKKEDAIVYFETFANVLEEQLIAGIEIDINSLQKMNYKPKRAPQPLMVEI</sequence>
<protein>
    <submittedName>
        <fullName evidence="1">Uncharacterized protein</fullName>
    </submittedName>
</protein>